<name>A0ACA9NXH3_9GLOM</name>
<proteinExistence type="predicted"/>
<accession>A0ACA9NXH3</accession>
<protein>
    <submittedName>
        <fullName evidence="1">12368_t:CDS:1</fullName>
    </submittedName>
</protein>
<evidence type="ECO:0000313" key="2">
    <source>
        <dbReference type="Proteomes" id="UP000789366"/>
    </source>
</evidence>
<evidence type="ECO:0000313" key="1">
    <source>
        <dbReference type="EMBL" id="CAG8682229.1"/>
    </source>
</evidence>
<dbReference type="Proteomes" id="UP000789366">
    <property type="component" value="Unassembled WGS sequence"/>
</dbReference>
<dbReference type="EMBL" id="CAJVPW010018529">
    <property type="protein sequence ID" value="CAG8682229.1"/>
    <property type="molecule type" value="Genomic_DNA"/>
</dbReference>
<organism evidence="1 2">
    <name type="scientific">Cetraspora pellucida</name>
    <dbReference type="NCBI Taxonomy" id="1433469"/>
    <lineage>
        <taxon>Eukaryota</taxon>
        <taxon>Fungi</taxon>
        <taxon>Fungi incertae sedis</taxon>
        <taxon>Mucoromycota</taxon>
        <taxon>Glomeromycotina</taxon>
        <taxon>Glomeromycetes</taxon>
        <taxon>Diversisporales</taxon>
        <taxon>Gigasporaceae</taxon>
        <taxon>Cetraspora</taxon>
    </lineage>
</organism>
<keyword evidence="2" id="KW-1185">Reference proteome</keyword>
<reference evidence="1" key="1">
    <citation type="submission" date="2021-06" db="EMBL/GenBank/DDBJ databases">
        <authorList>
            <person name="Kallberg Y."/>
            <person name="Tangrot J."/>
            <person name="Rosling A."/>
        </authorList>
    </citation>
    <scope>NUCLEOTIDE SEQUENCE</scope>
    <source>
        <strain evidence="1">28 12/20/2015</strain>
    </source>
</reference>
<gene>
    <name evidence="1" type="ORF">SPELUC_LOCUS10220</name>
</gene>
<sequence>ETSRSSSEIENSEIFLTKTLTAKELIHSLTPIEYLPTCKEEIAIVYHIDG</sequence>
<feature type="non-terminal residue" evidence="1">
    <location>
        <position position="1"/>
    </location>
</feature>
<comment type="caution">
    <text evidence="1">The sequence shown here is derived from an EMBL/GenBank/DDBJ whole genome shotgun (WGS) entry which is preliminary data.</text>
</comment>